<dbReference type="Proteomes" id="UP000011581">
    <property type="component" value="Unassembled WGS sequence"/>
</dbReference>
<dbReference type="GO" id="GO:0030115">
    <property type="term" value="C:S-layer"/>
    <property type="evidence" value="ECO:0007669"/>
    <property type="project" value="UniProtKB-SubCell"/>
</dbReference>
<dbReference type="NCBIfam" id="TIGR04126">
    <property type="entry name" value="PGF_CTERM"/>
    <property type="match status" value="1"/>
</dbReference>
<dbReference type="AlphaFoldDB" id="M0NGB4"/>
<name>M0NGB4_9EURY</name>
<dbReference type="GO" id="GO:0005886">
    <property type="term" value="C:plasma membrane"/>
    <property type="evidence" value="ECO:0007669"/>
    <property type="project" value="UniProtKB-SubCell"/>
</dbReference>
<evidence type="ECO:0000259" key="2">
    <source>
        <dbReference type="Pfam" id="PF18204"/>
    </source>
</evidence>
<accession>M0NGB4</accession>
<dbReference type="InterPro" id="IPR026371">
    <property type="entry name" value="PGF_CTERM"/>
</dbReference>
<dbReference type="PATRIC" id="fig|1227483.3.peg.3022"/>
<gene>
    <name evidence="3" type="ORF">C470_15267</name>
</gene>
<dbReference type="EMBL" id="AOJF01000058">
    <property type="protein sequence ID" value="EMA56891.1"/>
    <property type="molecule type" value="Genomic_DNA"/>
</dbReference>
<sequence length="153" mass="15430">MTIGIVGFAAIGGAATTEMANESVSFSNDSNVTVDVAWNDSISDPANASASVTFYNATEYDDDPSTATVVLSDSIAADEGNTTSTEYTEADGLEDGTDYRLIVEADDTEADDVTVTDGSIGGIFTFSDGSPGFGAGVAIAAIGAAAMLARRGS</sequence>
<feature type="domain" description="PGF-CTERM archaeal protein-sorting signal" evidence="2">
    <location>
        <begin position="131"/>
        <end position="151"/>
    </location>
</feature>
<reference evidence="3 4" key="1">
    <citation type="journal article" date="2014" name="PLoS Genet.">
        <title>Phylogenetically driven sequencing of extremely halophilic archaea reveals strategies for static and dynamic osmo-response.</title>
        <authorList>
            <person name="Becker E.A."/>
            <person name="Seitzer P.M."/>
            <person name="Tritt A."/>
            <person name="Larsen D."/>
            <person name="Krusor M."/>
            <person name="Yao A.I."/>
            <person name="Wu D."/>
            <person name="Madern D."/>
            <person name="Eisen J.A."/>
            <person name="Darling A.E."/>
            <person name="Facciotti M.T."/>
        </authorList>
    </citation>
    <scope>NUCLEOTIDE SEQUENCE [LARGE SCALE GENOMIC DNA]</scope>
    <source>
        <strain evidence="3 4">JCM 13561</strain>
    </source>
</reference>
<evidence type="ECO:0000313" key="4">
    <source>
        <dbReference type="Proteomes" id="UP000011581"/>
    </source>
</evidence>
<protein>
    <recommendedName>
        <fullName evidence="2">PGF-CTERM archaeal protein-sorting signal domain-containing protein</fullName>
    </recommendedName>
</protein>
<organism evidence="3 4">
    <name type="scientific">Halorubrum distributum JCM 13561</name>
    <dbReference type="NCBI Taxonomy" id="1227483"/>
    <lineage>
        <taxon>Archaea</taxon>
        <taxon>Methanobacteriati</taxon>
        <taxon>Methanobacteriota</taxon>
        <taxon>Stenosarchaea group</taxon>
        <taxon>Halobacteria</taxon>
        <taxon>Halobacteriales</taxon>
        <taxon>Haloferacaceae</taxon>
        <taxon>Halorubrum</taxon>
        <taxon>Halorubrum distributum group</taxon>
    </lineage>
</organism>
<proteinExistence type="predicted"/>
<evidence type="ECO:0000313" key="3">
    <source>
        <dbReference type="EMBL" id="EMA56891.1"/>
    </source>
</evidence>
<dbReference type="Pfam" id="PF18204">
    <property type="entry name" value="PGF-CTERM"/>
    <property type="match status" value="1"/>
</dbReference>
<evidence type="ECO:0000256" key="1">
    <source>
        <dbReference type="ARBA" id="ARBA00022729"/>
    </source>
</evidence>
<comment type="caution">
    <text evidence="3">The sequence shown here is derived from an EMBL/GenBank/DDBJ whole genome shotgun (WGS) entry which is preliminary data.</text>
</comment>
<keyword evidence="1" id="KW-0732">Signal</keyword>